<sequence>MKSLTTLNILFLFIVQVTFGQKDISEIRTAYANYFQDTREIPFLHINKTSFLNGEEIWFKAYVVEQNSMKLHPATTNLYVSVFDESGVLKQQQLVHIQQGKGRGSILIDSTFTQRNYYLKASTKWMKNFKEDQSFSQKINIVSSQEEARSALKFENDFFKLNVFPEGGQLVANSINNVGILVKDSNNERQKIVKGLIKDRKGILVKRFLTNDLGLGSVRLFFKEQEQYTFEAELENGSVITEKIAAIPSSRIALRVENKKKYLVVHLHTNRTYLEKNTDKQFKVWVHNTKQFLEYDLTLNSDMQNYALIIKKNGLPSGINIVTVFDDENAPIAERLVFINRGNLYSSVAIKAKKQSDSISFTFTNSTNEKLFLSASFLPTGTRAYNPKNSIISSVLLKPFVISQIDHEVHSYLGKDDLNNQSLDLSLISKGWSKYNWNTILTNSPELNHDFEQGIDMTIRLNKNLAKKQKLLIFSADNNLLHEVTQKSIPFIIRNTSIKKNTEINFGIKRGDRMSEITPPITYSNHQLYDSFKDFEKSDILNEMEVSIFPTLTSDVERLDEVVVKAEKSEVPWMSRRMRRIDPKDITIQSGTLLDYLKLKIPPNRPYSLFVDGELQRGIFRYDALTSTNIDEIKEIYMGTSLVFSPDPFAIDIHVYTFSPLEIMRKRNKYSTLKIPVGFSLEKEYYYLKYPRSNNRYFKYYAALFWEPDIIIEPNASVTLTMLSCLQDNMNICVEGISESGKLVSQRKTIKILP</sequence>
<proteinExistence type="predicted"/>
<evidence type="ECO:0008006" key="3">
    <source>
        <dbReference type="Google" id="ProtNLM"/>
    </source>
</evidence>
<accession>A0ABU3LFA7</accession>
<organism evidence="1 2">
    <name type="scientific">Asprobacillus argus</name>
    <dbReference type="NCBI Taxonomy" id="3076534"/>
    <lineage>
        <taxon>Bacteria</taxon>
        <taxon>Pseudomonadati</taxon>
        <taxon>Bacteroidota</taxon>
        <taxon>Flavobacteriia</taxon>
        <taxon>Flavobacteriales</taxon>
        <taxon>Flavobacteriaceae</taxon>
        <taxon>Asprobacillus</taxon>
    </lineage>
</organism>
<dbReference type="EMBL" id="JAVTTO010000002">
    <property type="protein sequence ID" value="MDT7831864.1"/>
    <property type="molecule type" value="Genomic_DNA"/>
</dbReference>
<dbReference type="Proteomes" id="UP001257277">
    <property type="component" value="Unassembled WGS sequence"/>
</dbReference>
<evidence type="ECO:0000313" key="1">
    <source>
        <dbReference type="EMBL" id="MDT7831864.1"/>
    </source>
</evidence>
<keyword evidence="2" id="KW-1185">Reference proteome</keyword>
<evidence type="ECO:0000313" key="2">
    <source>
        <dbReference type="Proteomes" id="UP001257277"/>
    </source>
</evidence>
<protein>
    <recommendedName>
        <fullName evidence="3">Macroglobulin domain-containing protein</fullName>
    </recommendedName>
</protein>
<name>A0ABU3LFA7_9FLAO</name>
<dbReference type="RefSeq" id="WP_349241119.1">
    <property type="nucleotide sequence ID" value="NZ_JAVTTO010000002.1"/>
</dbReference>
<comment type="caution">
    <text evidence="1">The sequence shown here is derived from an EMBL/GenBank/DDBJ whole genome shotgun (WGS) entry which is preliminary data.</text>
</comment>
<reference evidence="1 2" key="1">
    <citation type="submission" date="2023-09" db="EMBL/GenBank/DDBJ databases">
        <title>Novel taxa isolated from Blanes Bay.</title>
        <authorList>
            <person name="Rey-Velasco X."/>
            <person name="Lucena T."/>
        </authorList>
    </citation>
    <scope>NUCLEOTIDE SEQUENCE [LARGE SCALE GENOMIC DNA]</scope>
    <source>
        <strain evidence="1 2">S356</strain>
    </source>
</reference>
<gene>
    <name evidence="1" type="ORF">RQM59_05700</name>
</gene>